<dbReference type="PANTHER" id="PTHR42799:SF2">
    <property type="entry name" value="MITOCHONDRIAL PEPTIDE METHIONINE SULFOXIDE REDUCTASE"/>
    <property type="match status" value="1"/>
</dbReference>
<reference evidence="7" key="1">
    <citation type="journal article" date="2014" name="Int. J. Syst. Evol. Microbiol.">
        <title>Complete genome sequence of Corynebacterium casei LMG S-19264T (=DSM 44701T), isolated from a smear-ripened cheese.</title>
        <authorList>
            <consortium name="US DOE Joint Genome Institute (JGI-PGF)"/>
            <person name="Walter F."/>
            <person name="Albersmeier A."/>
            <person name="Kalinowski J."/>
            <person name="Ruckert C."/>
        </authorList>
    </citation>
    <scope>NUCLEOTIDE SEQUENCE</scope>
    <source>
        <strain evidence="7">CGMCC 1.15758</strain>
    </source>
</reference>
<evidence type="ECO:0000313" key="7">
    <source>
        <dbReference type="EMBL" id="GGG02292.1"/>
    </source>
</evidence>
<dbReference type="OrthoDB" id="4174719at2"/>
<dbReference type="PANTHER" id="PTHR42799">
    <property type="entry name" value="MITOCHONDRIAL PEPTIDE METHIONINE SULFOXIDE REDUCTASE"/>
    <property type="match status" value="1"/>
</dbReference>
<organism evidence="7 8">
    <name type="scientific">Cysteiniphilum litorale</name>
    <dbReference type="NCBI Taxonomy" id="2056700"/>
    <lineage>
        <taxon>Bacteria</taxon>
        <taxon>Pseudomonadati</taxon>
        <taxon>Pseudomonadota</taxon>
        <taxon>Gammaproteobacteria</taxon>
        <taxon>Thiotrichales</taxon>
        <taxon>Fastidiosibacteraceae</taxon>
        <taxon>Cysteiniphilum</taxon>
    </lineage>
</organism>
<dbReference type="Gene3D" id="3.30.1060.10">
    <property type="entry name" value="Peptide methionine sulphoxide reductase MsrA"/>
    <property type="match status" value="1"/>
</dbReference>
<dbReference type="AlphaFoldDB" id="A0A8J3E9V4"/>
<evidence type="ECO:0000256" key="2">
    <source>
        <dbReference type="ARBA" id="ARBA00023002"/>
    </source>
</evidence>
<dbReference type="GO" id="GO:0008113">
    <property type="term" value="F:peptide-methionine (S)-S-oxide reductase activity"/>
    <property type="evidence" value="ECO:0007669"/>
    <property type="project" value="UniProtKB-UniRule"/>
</dbReference>
<comment type="catalytic activity">
    <reaction evidence="4 5">
        <text>[thioredoxin]-disulfide + L-methionine + H2O = L-methionine (S)-S-oxide + [thioredoxin]-dithiol</text>
        <dbReference type="Rhea" id="RHEA:19993"/>
        <dbReference type="Rhea" id="RHEA-COMP:10698"/>
        <dbReference type="Rhea" id="RHEA-COMP:10700"/>
        <dbReference type="ChEBI" id="CHEBI:15377"/>
        <dbReference type="ChEBI" id="CHEBI:29950"/>
        <dbReference type="ChEBI" id="CHEBI:50058"/>
        <dbReference type="ChEBI" id="CHEBI:57844"/>
        <dbReference type="ChEBI" id="CHEBI:58772"/>
        <dbReference type="EC" id="1.8.4.11"/>
    </reaction>
</comment>
<keyword evidence="2 5" id="KW-0560">Oxidoreductase</keyword>
<dbReference type="InterPro" id="IPR036509">
    <property type="entry name" value="Met_Sox_Rdtase_MsrA_sf"/>
</dbReference>
<comment type="caution">
    <text evidence="7">The sequence shown here is derived from an EMBL/GenBank/DDBJ whole genome shotgun (WGS) entry which is preliminary data.</text>
</comment>
<evidence type="ECO:0000259" key="6">
    <source>
        <dbReference type="Pfam" id="PF01625"/>
    </source>
</evidence>
<proteinExistence type="inferred from homology"/>
<comment type="similarity">
    <text evidence="1 5">Belongs to the MsrA Met sulfoxide reductase family.</text>
</comment>
<dbReference type="InterPro" id="IPR050162">
    <property type="entry name" value="MsrA_MetSO_reductase"/>
</dbReference>
<dbReference type="InterPro" id="IPR002569">
    <property type="entry name" value="Met_Sox_Rdtase_MsrA_dom"/>
</dbReference>
<evidence type="ECO:0000313" key="8">
    <source>
        <dbReference type="Proteomes" id="UP000636949"/>
    </source>
</evidence>
<keyword evidence="8" id="KW-1185">Reference proteome</keyword>
<name>A0A8J3E9V4_9GAMM</name>
<comment type="catalytic activity">
    <reaction evidence="3 5">
        <text>L-methionyl-[protein] + [thioredoxin]-disulfide + H2O = L-methionyl-(S)-S-oxide-[protein] + [thioredoxin]-dithiol</text>
        <dbReference type="Rhea" id="RHEA:14217"/>
        <dbReference type="Rhea" id="RHEA-COMP:10698"/>
        <dbReference type="Rhea" id="RHEA-COMP:10700"/>
        <dbReference type="Rhea" id="RHEA-COMP:12313"/>
        <dbReference type="Rhea" id="RHEA-COMP:12315"/>
        <dbReference type="ChEBI" id="CHEBI:15377"/>
        <dbReference type="ChEBI" id="CHEBI:16044"/>
        <dbReference type="ChEBI" id="CHEBI:29950"/>
        <dbReference type="ChEBI" id="CHEBI:44120"/>
        <dbReference type="ChEBI" id="CHEBI:50058"/>
        <dbReference type="EC" id="1.8.4.11"/>
    </reaction>
</comment>
<gene>
    <name evidence="5" type="primary">msrA</name>
    <name evidence="7" type="ORF">GCM10010995_19610</name>
</gene>
<dbReference type="HAMAP" id="MF_01401">
    <property type="entry name" value="MsrA"/>
    <property type="match status" value="1"/>
</dbReference>
<dbReference type="SUPFAM" id="SSF55068">
    <property type="entry name" value="Peptide methionine sulfoxide reductase"/>
    <property type="match status" value="1"/>
</dbReference>
<dbReference type="RefSeq" id="WP_117003286.1">
    <property type="nucleotide sequence ID" value="NZ_BMJS01000024.1"/>
</dbReference>
<feature type="domain" description="Peptide methionine sulphoxide reductase MsrA" evidence="6">
    <location>
        <begin position="8"/>
        <end position="155"/>
    </location>
</feature>
<accession>A0A8J3E9V4</accession>
<evidence type="ECO:0000256" key="5">
    <source>
        <dbReference type="HAMAP-Rule" id="MF_01401"/>
    </source>
</evidence>
<dbReference type="GO" id="GO:0034599">
    <property type="term" value="P:cellular response to oxidative stress"/>
    <property type="evidence" value="ECO:0007669"/>
    <property type="project" value="TreeGrafter"/>
</dbReference>
<evidence type="ECO:0000256" key="4">
    <source>
        <dbReference type="ARBA" id="ARBA00048782"/>
    </source>
</evidence>
<dbReference type="EMBL" id="BMJS01000024">
    <property type="protein sequence ID" value="GGG02292.1"/>
    <property type="molecule type" value="Genomic_DNA"/>
</dbReference>
<reference evidence="7" key="2">
    <citation type="submission" date="2020-09" db="EMBL/GenBank/DDBJ databases">
        <authorList>
            <person name="Sun Q."/>
            <person name="Zhou Y."/>
        </authorList>
    </citation>
    <scope>NUCLEOTIDE SEQUENCE</scope>
    <source>
        <strain evidence="7">CGMCC 1.15758</strain>
    </source>
</reference>
<feature type="active site" evidence="5">
    <location>
        <position position="14"/>
    </location>
</feature>
<dbReference type="GO" id="GO:0005737">
    <property type="term" value="C:cytoplasm"/>
    <property type="evidence" value="ECO:0007669"/>
    <property type="project" value="TreeGrafter"/>
</dbReference>
<evidence type="ECO:0000256" key="3">
    <source>
        <dbReference type="ARBA" id="ARBA00047806"/>
    </source>
</evidence>
<dbReference type="NCBIfam" id="TIGR00401">
    <property type="entry name" value="msrA"/>
    <property type="match status" value="1"/>
</dbReference>
<dbReference type="EC" id="1.8.4.11" evidence="5"/>
<dbReference type="Pfam" id="PF01625">
    <property type="entry name" value="PMSR"/>
    <property type="match status" value="1"/>
</dbReference>
<dbReference type="Proteomes" id="UP000636949">
    <property type="component" value="Unassembled WGS sequence"/>
</dbReference>
<comment type="function">
    <text evidence="5">Has an important function as a repair enzyme for proteins that have been inactivated by oxidation. Catalyzes the reversible oxidation-reduction of methionine sulfoxide in proteins to methionine.</text>
</comment>
<protein>
    <recommendedName>
        <fullName evidence="5">Peptide methionine sulfoxide reductase MsrA</fullName>
        <shortName evidence="5">Protein-methionine-S-oxide reductase</shortName>
        <ecNumber evidence="5">1.8.4.11</ecNumber>
    </recommendedName>
    <alternativeName>
        <fullName evidence="5">Peptide-methionine (S)-S-oxide reductase</fullName>
        <shortName evidence="5">Peptide Met(O) reductase</shortName>
    </alternativeName>
</protein>
<evidence type="ECO:0000256" key="1">
    <source>
        <dbReference type="ARBA" id="ARBA00005591"/>
    </source>
</evidence>
<sequence>MSDQLDVAYFAAGCFWGVEHYFAKEKGVVKTAVGYMAGKTLNPTYHNVKTGQTEHLEVVKVEYDRKFVSYETLVKLFFEIHDPTQQDGQGIDIGSQYLSAILYTNDTEKMTCQQVIDCLEAQGLTIATQLIDANLHPFWLAEDYHQQYFNKHAHLHVCHRRVKRFD</sequence>